<keyword evidence="2 4" id="KW-0238">DNA-binding</keyword>
<dbReference type="InterPro" id="IPR050109">
    <property type="entry name" value="HTH-type_TetR-like_transc_reg"/>
</dbReference>
<dbReference type="RefSeq" id="WP_153684567.1">
    <property type="nucleotide sequence ID" value="NZ_WJIF01000004.1"/>
</dbReference>
<sequence>MPRLADHDHRRRQITDAARRVVARGGLPAATFQSIAAEADLSVRLVQYYFGTKDDVLRATRQAVAADAALHIASAVSEAADADAADPREVIRAILLEVLPVDAARRDDSMVLNAFFFDEITGGASDAPSRDAAGAANYLETLVRDRIVLTGTDRRTAEIDARLIVAAASGLAQAMLADRELAPQAGELLDRLLDRMLTHR</sequence>
<comment type="caution">
    <text evidence="6">The sequence shown here is derived from an EMBL/GenBank/DDBJ whole genome shotgun (WGS) entry which is preliminary data.</text>
</comment>
<evidence type="ECO:0000313" key="6">
    <source>
        <dbReference type="EMBL" id="MRG60119.1"/>
    </source>
</evidence>
<proteinExistence type="predicted"/>
<dbReference type="InterPro" id="IPR009057">
    <property type="entry name" value="Homeodomain-like_sf"/>
</dbReference>
<keyword evidence="1" id="KW-0805">Transcription regulation</keyword>
<evidence type="ECO:0000256" key="1">
    <source>
        <dbReference type="ARBA" id="ARBA00023015"/>
    </source>
</evidence>
<dbReference type="AlphaFoldDB" id="A0A6I2F685"/>
<dbReference type="InterPro" id="IPR001647">
    <property type="entry name" value="HTH_TetR"/>
</dbReference>
<dbReference type="GO" id="GO:0000976">
    <property type="term" value="F:transcription cis-regulatory region binding"/>
    <property type="evidence" value="ECO:0007669"/>
    <property type="project" value="TreeGrafter"/>
</dbReference>
<dbReference type="Proteomes" id="UP000431080">
    <property type="component" value="Unassembled WGS sequence"/>
</dbReference>
<evidence type="ECO:0000256" key="2">
    <source>
        <dbReference type="ARBA" id="ARBA00023125"/>
    </source>
</evidence>
<evidence type="ECO:0000259" key="5">
    <source>
        <dbReference type="PROSITE" id="PS50977"/>
    </source>
</evidence>
<keyword evidence="3" id="KW-0804">Transcription</keyword>
<protein>
    <submittedName>
        <fullName evidence="6">TetR family transcriptional regulator</fullName>
    </submittedName>
</protein>
<dbReference type="PROSITE" id="PS50977">
    <property type="entry name" value="HTH_TETR_2"/>
    <property type="match status" value="1"/>
</dbReference>
<reference evidence="6 7" key="1">
    <citation type="submission" date="2019-10" db="EMBL/GenBank/DDBJ databases">
        <authorList>
            <person name="Nie G."/>
            <person name="Ming H."/>
            <person name="Yi B."/>
        </authorList>
    </citation>
    <scope>NUCLEOTIDE SEQUENCE [LARGE SCALE GENOMIC DNA]</scope>
    <source>
        <strain evidence="6 7">CFH 90414</strain>
    </source>
</reference>
<dbReference type="GO" id="GO:0003700">
    <property type="term" value="F:DNA-binding transcription factor activity"/>
    <property type="evidence" value="ECO:0007669"/>
    <property type="project" value="TreeGrafter"/>
</dbReference>
<name>A0A6I2F685_9MICO</name>
<accession>A0A6I2F685</accession>
<feature type="DNA-binding region" description="H-T-H motif" evidence="4">
    <location>
        <begin position="31"/>
        <end position="50"/>
    </location>
</feature>
<dbReference type="PANTHER" id="PTHR30055:SF234">
    <property type="entry name" value="HTH-TYPE TRANSCRIPTIONAL REGULATOR BETI"/>
    <property type="match status" value="1"/>
</dbReference>
<keyword evidence="7" id="KW-1185">Reference proteome</keyword>
<evidence type="ECO:0000313" key="7">
    <source>
        <dbReference type="Proteomes" id="UP000431080"/>
    </source>
</evidence>
<dbReference type="EMBL" id="WJIF01000004">
    <property type="protein sequence ID" value="MRG60119.1"/>
    <property type="molecule type" value="Genomic_DNA"/>
</dbReference>
<organism evidence="6 7">
    <name type="scientific">Agromyces agglutinans</name>
    <dbReference type="NCBI Taxonomy" id="2662258"/>
    <lineage>
        <taxon>Bacteria</taxon>
        <taxon>Bacillati</taxon>
        <taxon>Actinomycetota</taxon>
        <taxon>Actinomycetes</taxon>
        <taxon>Micrococcales</taxon>
        <taxon>Microbacteriaceae</taxon>
        <taxon>Agromyces</taxon>
    </lineage>
</organism>
<evidence type="ECO:0000256" key="4">
    <source>
        <dbReference type="PROSITE-ProRule" id="PRU00335"/>
    </source>
</evidence>
<evidence type="ECO:0000256" key="3">
    <source>
        <dbReference type="ARBA" id="ARBA00023163"/>
    </source>
</evidence>
<gene>
    <name evidence="6" type="ORF">GE115_09580</name>
</gene>
<dbReference type="Pfam" id="PF00440">
    <property type="entry name" value="TetR_N"/>
    <property type="match status" value="1"/>
</dbReference>
<dbReference type="Gene3D" id="1.10.357.10">
    <property type="entry name" value="Tetracycline Repressor, domain 2"/>
    <property type="match status" value="1"/>
</dbReference>
<dbReference type="SUPFAM" id="SSF46689">
    <property type="entry name" value="Homeodomain-like"/>
    <property type="match status" value="1"/>
</dbReference>
<dbReference type="SUPFAM" id="SSF48498">
    <property type="entry name" value="Tetracyclin repressor-like, C-terminal domain"/>
    <property type="match status" value="1"/>
</dbReference>
<dbReference type="InterPro" id="IPR036271">
    <property type="entry name" value="Tet_transcr_reg_TetR-rel_C_sf"/>
</dbReference>
<dbReference type="PANTHER" id="PTHR30055">
    <property type="entry name" value="HTH-TYPE TRANSCRIPTIONAL REGULATOR RUTR"/>
    <property type="match status" value="1"/>
</dbReference>
<feature type="domain" description="HTH tetR-type" evidence="5">
    <location>
        <begin position="8"/>
        <end position="68"/>
    </location>
</feature>